<dbReference type="Proteomes" id="UP001341840">
    <property type="component" value="Unassembled WGS sequence"/>
</dbReference>
<reference evidence="2 3" key="1">
    <citation type="journal article" date="2023" name="Plants (Basel)">
        <title>Bridging the Gap: Combining Genomics and Transcriptomics Approaches to Understand Stylosanthes scabra, an Orphan Legume from the Brazilian Caatinga.</title>
        <authorList>
            <person name="Ferreira-Neto J.R.C."/>
            <person name="da Silva M.D."/>
            <person name="Binneck E."/>
            <person name="de Melo N.F."/>
            <person name="da Silva R.H."/>
            <person name="de Melo A.L.T.M."/>
            <person name="Pandolfi V."/>
            <person name="Bustamante F.O."/>
            <person name="Brasileiro-Vidal A.C."/>
            <person name="Benko-Iseppon A.M."/>
        </authorList>
    </citation>
    <scope>NUCLEOTIDE SEQUENCE [LARGE SCALE GENOMIC DNA]</scope>
    <source>
        <tissue evidence="2">Leaves</tissue>
    </source>
</reference>
<feature type="region of interest" description="Disordered" evidence="1">
    <location>
        <begin position="50"/>
        <end position="98"/>
    </location>
</feature>
<protein>
    <submittedName>
        <fullName evidence="2">Uncharacterized protein</fullName>
    </submittedName>
</protein>
<dbReference type="EMBL" id="JASCZI010002779">
    <property type="protein sequence ID" value="MED6116426.1"/>
    <property type="molecule type" value="Genomic_DNA"/>
</dbReference>
<gene>
    <name evidence="2" type="ORF">PIB30_100264</name>
</gene>
<keyword evidence="3" id="KW-1185">Reference proteome</keyword>
<proteinExistence type="predicted"/>
<evidence type="ECO:0000313" key="3">
    <source>
        <dbReference type="Proteomes" id="UP001341840"/>
    </source>
</evidence>
<name>A0ABU6QXR3_9FABA</name>
<accession>A0ABU6QXR3</accession>
<feature type="compositionally biased region" description="Polar residues" evidence="1">
    <location>
        <begin position="86"/>
        <end position="98"/>
    </location>
</feature>
<evidence type="ECO:0000313" key="2">
    <source>
        <dbReference type="EMBL" id="MED6116426.1"/>
    </source>
</evidence>
<organism evidence="2 3">
    <name type="scientific">Stylosanthes scabra</name>
    <dbReference type="NCBI Taxonomy" id="79078"/>
    <lineage>
        <taxon>Eukaryota</taxon>
        <taxon>Viridiplantae</taxon>
        <taxon>Streptophyta</taxon>
        <taxon>Embryophyta</taxon>
        <taxon>Tracheophyta</taxon>
        <taxon>Spermatophyta</taxon>
        <taxon>Magnoliopsida</taxon>
        <taxon>eudicotyledons</taxon>
        <taxon>Gunneridae</taxon>
        <taxon>Pentapetalae</taxon>
        <taxon>rosids</taxon>
        <taxon>fabids</taxon>
        <taxon>Fabales</taxon>
        <taxon>Fabaceae</taxon>
        <taxon>Papilionoideae</taxon>
        <taxon>50 kb inversion clade</taxon>
        <taxon>dalbergioids sensu lato</taxon>
        <taxon>Dalbergieae</taxon>
        <taxon>Pterocarpus clade</taxon>
        <taxon>Stylosanthes</taxon>
    </lineage>
</organism>
<comment type="caution">
    <text evidence="2">The sequence shown here is derived from an EMBL/GenBank/DDBJ whole genome shotgun (WGS) entry which is preliminary data.</text>
</comment>
<sequence length="140" mass="16026">MTPAVTFDLEDNENPSTKEQIALRGWRRLASPRTKVSKWMIHEFYANAVQSDEGMGQEHQESPKVQGQHSGGHHRLHHPPKLRSKAGSSTSRALHSRSNVEFEFWPTSPANSTKKGRTHPHSSWMACVYHPFNYIDRKQV</sequence>
<feature type="compositionally biased region" description="Basic residues" evidence="1">
    <location>
        <begin position="71"/>
        <end position="84"/>
    </location>
</feature>
<evidence type="ECO:0000256" key="1">
    <source>
        <dbReference type="SAM" id="MobiDB-lite"/>
    </source>
</evidence>